<evidence type="ECO:0000256" key="1">
    <source>
        <dbReference type="SAM" id="MobiDB-lite"/>
    </source>
</evidence>
<organism evidence="2 3">
    <name type="scientific">Adineta steineri</name>
    <dbReference type="NCBI Taxonomy" id="433720"/>
    <lineage>
        <taxon>Eukaryota</taxon>
        <taxon>Metazoa</taxon>
        <taxon>Spiralia</taxon>
        <taxon>Gnathifera</taxon>
        <taxon>Rotifera</taxon>
        <taxon>Eurotatoria</taxon>
        <taxon>Bdelloidea</taxon>
        <taxon>Adinetida</taxon>
        <taxon>Adinetidae</taxon>
        <taxon>Adineta</taxon>
    </lineage>
</organism>
<comment type="caution">
    <text evidence="2">The sequence shown here is derived from an EMBL/GenBank/DDBJ whole genome shotgun (WGS) entry which is preliminary data.</text>
</comment>
<feature type="compositionally biased region" description="Low complexity" evidence="1">
    <location>
        <begin position="10"/>
        <end position="24"/>
    </location>
</feature>
<dbReference type="AlphaFoldDB" id="A0A815W9A1"/>
<gene>
    <name evidence="2" type="ORF">VCS650_LOCUS44039</name>
</gene>
<evidence type="ECO:0000313" key="2">
    <source>
        <dbReference type="EMBL" id="CAF1541944.1"/>
    </source>
</evidence>
<reference evidence="2" key="1">
    <citation type="submission" date="2021-02" db="EMBL/GenBank/DDBJ databases">
        <authorList>
            <person name="Nowell W R."/>
        </authorList>
    </citation>
    <scope>NUCLEOTIDE SEQUENCE</scope>
</reference>
<feature type="non-terminal residue" evidence="2">
    <location>
        <position position="62"/>
    </location>
</feature>
<accession>A0A815W9A1</accession>
<dbReference type="Proteomes" id="UP000663891">
    <property type="component" value="Unassembled WGS sequence"/>
</dbReference>
<name>A0A815W9A1_9BILA</name>
<feature type="region of interest" description="Disordered" evidence="1">
    <location>
        <begin position="1"/>
        <end position="24"/>
    </location>
</feature>
<proteinExistence type="predicted"/>
<dbReference type="EMBL" id="CAJNON010007490">
    <property type="protein sequence ID" value="CAF1541944.1"/>
    <property type="molecule type" value="Genomic_DNA"/>
</dbReference>
<sequence length="62" mass="7231">MDITDFYTIETPPSSSSTSKDSTDESSSFLFFLYAIVTYPLFDLNDNLRVTNSFYQLWTRIK</sequence>
<evidence type="ECO:0000313" key="3">
    <source>
        <dbReference type="Proteomes" id="UP000663891"/>
    </source>
</evidence>
<protein>
    <submittedName>
        <fullName evidence="2">Uncharacterized protein</fullName>
    </submittedName>
</protein>